<reference evidence="1" key="2">
    <citation type="submission" date="2025-08" db="UniProtKB">
        <authorList>
            <consortium name="Ensembl"/>
        </authorList>
    </citation>
    <scope>IDENTIFICATION</scope>
</reference>
<dbReference type="Proteomes" id="UP000694395">
    <property type="component" value="Chromosome 12"/>
</dbReference>
<reference evidence="1" key="1">
    <citation type="submission" date="2020-07" db="EMBL/GenBank/DDBJ databases">
        <title>A long reads based de novo assembly of the rainbow trout Arlee double haploid line genome.</title>
        <authorList>
            <person name="Gao G."/>
            <person name="Palti Y."/>
        </authorList>
    </citation>
    <scope>NUCLEOTIDE SEQUENCE [LARGE SCALE GENOMIC DNA]</scope>
</reference>
<protein>
    <submittedName>
        <fullName evidence="1">Uncharacterized protein</fullName>
    </submittedName>
</protein>
<organism evidence="1 2">
    <name type="scientific">Oncorhynchus mykiss</name>
    <name type="common">Rainbow trout</name>
    <name type="synonym">Salmo gairdneri</name>
    <dbReference type="NCBI Taxonomy" id="8022"/>
    <lineage>
        <taxon>Eukaryota</taxon>
        <taxon>Metazoa</taxon>
        <taxon>Chordata</taxon>
        <taxon>Craniata</taxon>
        <taxon>Vertebrata</taxon>
        <taxon>Euteleostomi</taxon>
        <taxon>Actinopterygii</taxon>
        <taxon>Neopterygii</taxon>
        <taxon>Teleostei</taxon>
        <taxon>Protacanthopterygii</taxon>
        <taxon>Salmoniformes</taxon>
        <taxon>Salmonidae</taxon>
        <taxon>Salmoninae</taxon>
        <taxon>Oncorhynchus</taxon>
    </lineage>
</organism>
<evidence type="ECO:0000313" key="1">
    <source>
        <dbReference type="Ensembl" id="ENSOMYP00000045660.1"/>
    </source>
</evidence>
<keyword evidence="2" id="KW-1185">Reference proteome</keyword>
<name>A0A8C7R1D8_ONCMY</name>
<dbReference type="Ensembl" id="ENSOMYT00000049698.2">
    <property type="protein sequence ID" value="ENSOMYP00000045660.1"/>
    <property type="gene ID" value="ENSOMYG00000020876.2"/>
</dbReference>
<accession>A0A8C7R1D8</accession>
<proteinExistence type="predicted"/>
<dbReference type="GeneTree" id="ENSGT00940000177829"/>
<reference evidence="1" key="3">
    <citation type="submission" date="2025-09" db="UniProtKB">
        <authorList>
            <consortium name="Ensembl"/>
        </authorList>
    </citation>
    <scope>IDENTIFICATION</scope>
</reference>
<sequence>MWRIDRDLFLLFVSESRESAADPVHPAYYQTSHQVQMVSLLTSGCLCNCAVDCGELQCSLSPAGALHPVQGLLERFEAGPGCAARESGEKETHVIAGQGFVGKFRTSPACEEDHAENINL</sequence>
<dbReference type="AlphaFoldDB" id="A0A8C7R1D8"/>
<evidence type="ECO:0000313" key="2">
    <source>
        <dbReference type="Proteomes" id="UP000694395"/>
    </source>
</evidence>